<dbReference type="PROSITE" id="PS51186">
    <property type="entry name" value="GNAT"/>
    <property type="match status" value="1"/>
</dbReference>
<keyword evidence="2" id="KW-0614">Plasmid</keyword>
<keyword evidence="3" id="KW-1185">Reference proteome</keyword>
<organism evidence="2 3">
    <name type="scientific">Pseudovibrio brasiliensis</name>
    <dbReference type="NCBI Taxonomy" id="1898042"/>
    <lineage>
        <taxon>Bacteria</taxon>
        <taxon>Pseudomonadati</taxon>
        <taxon>Pseudomonadota</taxon>
        <taxon>Alphaproteobacteria</taxon>
        <taxon>Hyphomicrobiales</taxon>
        <taxon>Stappiaceae</taxon>
        <taxon>Pseudovibrio</taxon>
    </lineage>
</organism>
<feature type="domain" description="N-acetyltransferase" evidence="1">
    <location>
        <begin position="4"/>
        <end position="146"/>
    </location>
</feature>
<keyword evidence="2" id="KW-0808">Transferase</keyword>
<dbReference type="CDD" id="cd04301">
    <property type="entry name" value="NAT_SF"/>
    <property type="match status" value="1"/>
</dbReference>
<proteinExistence type="predicted"/>
<dbReference type="EC" id="2.3.1.-" evidence="2"/>
<geneLocation type="plasmid" evidence="2 3">
    <name>pAb134-01</name>
</geneLocation>
<dbReference type="Pfam" id="PF00583">
    <property type="entry name" value="Acetyltransf_1"/>
    <property type="match status" value="1"/>
</dbReference>
<evidence type="ECO:0000259" key="1">
    <source>
        <dbReference type="PROSITE" id="PS51186"/>
    </source>
</evidence>
<name>A0ABX8AVV7_9HYPH</name>
<dbReference type="InterPro" id="IPR000182">
    <property type="entry name" value="GNAT_dom"/>
</dbReference>
<dbReference type="Proteomes" id="UP000680706">
    <property type="component" value="Plasmid pAb134-01"/>
</dbReference>
<protein>
    <submittedName>
        <fullName evidence="2">GNAT family N-acetyltransferase</fullName>
        <ecNumber evidence="2">2.3.1.-</ecNumber>
    </submittedName>
</protein>
<dbReference type="GO" id="GO:0016746">
    <property type="term" value="F:acyltransferase activity"/>
    <property type="evidence" value="ECO:0007669"/>
    <property type="project" value="UniProtKB-KW"/>
</dbReference>
<evidence type="ECO:0000313" key="2">
    <source>
        <dbReference type="EMBL" id="QUS58397.1"/>
    </source>
</evidence>
<dbReference type="EMBL" id="CP074127">
    <property type="protein sequence ID" value="QUS58397.1"/>
    <property type="molecule type" value="Genomic_DNA"/>
</dbReference>
<accession>A0ABX8AVV7</accession>
<reference evidence="2 3" key="1">
    <citation type="journal article" date="2021" name="Angew. Chem. Int. Ed. Engl.">
        <title>A novel family of nonribosomal peptides modulate collective behavior in Pseudovibrio bacteria isolated from marine sponges.</title>
        <authorList>
            <person name="Ioca L.P."/>
            <person name="Dai Y."/>
            <person name="Kunakom S."/>
            <person name="Diaz-Espinosa J."/>
            <person name="Krunic A."/>
            <person name="Crnkovic C.M."/>
            <person name="Orjala J."/>
            <person name="Sanchez L.M."/>
            <person name="Ferreira A.G."/>
            <person name="Berlinck R.G.S."/>
            <person name="Eustaquio A.S."/>
        </authorList>
    </citation>
    <scope>NUCLEOTIDE SEQUENCE [LARGE SCALE GENOMIC DNA]</scope>
    <source>
        <strain evidence="2 3">Ab134</strain>
        <plasmid evidence="2 3">pAb134-01</plasmid>
    </source>
</reference>
<sequence>MPVLQISPYTAEEHKELAALYADVASRTFAYDHTRFIHADQFLSLIEGEDVWVLRYEGEIVGFIGYYTPEHFLHSLYIRYTHHKRGFGRQALQFLLEHYGCAHELKVDRINQSALKFYQAMGYTDVTAEADARQTWSRLRSPAKIELKAAAAIAVGD</sequence>
<dbReference type="InterPro" id="IPR016181">
    <property type="entry name" value="Acyl_CoA_acyltransferase"/>
</dbReference>
<dbReference type="Gene3D" id="3.40.630.30">
    <property type="match status" value="1"/>
</dbReference>
<gene>
    <name evidence="2" type="ORF">KGB56_24055</name>
</gene>
<keyword evidence="2" id="KW-0012">Acyltransferase</keyword>
<dbReference type="SUPFAM" id="SSF55729">
    <property type="entry name" value="Acyl-CoA N-acyltransferases (Nat)"/>
    <property type="match status" value="1"/>
</dbReference>
<evidence type="ECO:0000313" key="3">
    <source>
        <dbReference type="Proteomes" id="UP000680706"/>
    </source>
</evidence>